<reference evidence="9 10" key="1">
    <citation type="submission" date="2024-01" db="EMBL/GenBank/DDBJ databases">
        <title>The genomes of 5 underutilized Papilionoideae crops provide insights into root nodulation and disease resistance.</title>
        <authorList>
            <person name="Yuan L."/>
        </authorList>
    </citation>
    <scope>NUCLEOTIDE SEQUENCE [LARGE SCALE GENOMIC DNA]</scope>
    <source>
        <strain evidence="9">LY-2023</strain>
        <tissue evidence="9">Leaf</tissue>
    </source>
</reference>
<dbReference type="InterPro" id="IPR001471">
    <property type="entry name" value="AP2/ERF_dom"/>
</dbReference>
<dbReference type="InterPro" id="IPR016177">
    <property type="entry name" value="DNA-bd_dom_sf"/>
</dbReference>
<dbReference type="Proteomes" id="UP001359559">
    <property type="component" value="Unassembled WGS sequence"/>
</dbReference>
<feature type="compositionally biased region" description="Low complexity" evidence="7">
    <location>
        <begin position="95"/>
        <end position="108"/>
    </location>
</feature>
<feature type="compositionally biased region" description="Low complexity" evidence="7">
    <location>
        <begin position="49"/>
        <end position="71"/>
    </location>
</feature>
<keyword evidence="2" id="KW-0805">Transcription regulation</keyword>
<evidence type="ECO:0000256" key="6">
    <source>
        <dbReference type="ARBA" id="ARBA00024343"/>
    </source>
</evidence>
<keyword evidence="4" id="KW-0804">Transcription</keyword>
<protein>
    <recommendedName>
        <fullName evidence="8">AP2/ERF domain-containing protein</fullName>
    </recommendedName>
</protein>
<dbReference type="PANTHER" id="PTHR31190">
    <property type="entry name" value="DNA-BINDING DOMAIN"/>
    <property type="match status" value="1"/>
</dbReference>
<feature type="region of interest" description="Disordered" evidence="7">
    <location>
        <begin position="47"/>
        <end position="121"/>
    </location>
</feature>
<feature type="compositionally biased region" description="Basic residues" evidence="7">
    <location>
        <begin position="202"/>
        <end position="217"/>
    </location>
</feature>
<dbReference type="GO" id="GO:0005634">
    <property type="term" value="C:nucleus"/>
    <property type="evidence" value="ECO:0007669"/>
    <property type="project" value="UniProtKB-SubCell"/>
</dbReference>
<dbReference type="InterPro" id="IPR044808">
    <property type="entry name" value="ERF_plant"/>
</dbReference>
<dbReference type="PRINTS" id="PR00367">
    <property type="entry name" value="ETHRSPELEMNT"/>
</dbReference>
<dbReference type="InterPro" id="IPR036955">
    <property type="entry name" value="AP2/ERF_dom_sf"/>
</dbReference>
<keyword evidence="10" id="KW-1185">Reference proteome</keyword>
<keyword evidence="5" id="KW-0539">Nucleus</keyword>
<dbReference type="SUPFAM" id="SSF54171">
    <property type="entry name" value="DNA-binding domain"/>
    <property type="match status" value="1"/>
</dbReference>
<dbReference type="GO" id="GO:0003700">
    <property type="term" value="F:DNA-binding transcription factor activity"/>
    <property type="evidence" value="ECO:0007669"/>
    <property type="project" value="InterPro"/>
</dbReference>
<comment type="caution">
    <text evidence="9">The sequence shown here is derived from an EMBL/GenBank/DDBJ whole genome shotgun (WGS) entry which is preliminary data.</text>
</comment>
<sequence>MSLEMDFDSPFLNQNLNFFTENSDPFSWDYHDLVFFNHDNNNTFPFNFSDNSQSQTKESSSSASNSTGSFSIESQEVSSRSNTTYATPSPPPPQSQSQEVPSQPTQESVKNNSGNRAYRGVRKRPWGKFAAEIRDSTRNGVRVWIGTFDTAEAAALAYDQAAFSTRGSLAVLNFPEEVVRESLKDSKPWEEGSSPVLALKRKHTMRKKSNKPCKKKPKKDERDQNQVDFNTSQNVLVFEDLGAEYLEQLLSLTS</sequence>
<gene>
    <name evidence="9" type="ORF">RJT34_18851</name>
</gene>
<evidence type="ECO:0000259" key="8">
    <source>
        <dbReference type="PROSITE" id="PS51032"/>
    </source>
</evidence>
<evidence type="ECO:0000256" key="3">
    <source>
        <dbReference type="ARBA" id="ARBA00023125"/>
    </source>
</evidence>
<feature type="domain" description="AP2/ERF" evidence="8">
    <location>
        <begin position="117"/>
        <end position="175"/>
    </location>
</feature>
<comment type="similarity">
    <text evidence="6">Belongs to the AP2/ERF transcription factor family. ERF subfamily.</text>
</comment>
<feature type="compositionally biased region" description="Polar residues" evidence="7">
    <location>
        <begin position="72"/>
        <end position="86"/>
    </location>
</feature>
<evidence type="ECO:0000256" key="5">
    <source>
        <dbReference type="ARBA" id="ARBA00023242"/>
    </source>
</evidence>
<evidence type="ECO:0000256" key="2">
    <source>
        <dbReference type="ARBA" id="ARBA00023015"/>
    </source>
</evidence>
<dbReference type="Pfam" id="PF00847">
    <property type="entry name" value="AP2"/>
    <property type="match status" value="1"/>
</dbReference>
<dbReference type="Gene3D" id="3.30.730.10">
    <property type="entry name" value="AP2/ERF domain"/>
    <property type="match status" value="1"/>
</dbReference>
<evidence type="ECO:0000256" key="7">
    <source>
        <dbReference type="SAM" id="MobiDB-lite"/>
    </source>
</evidence>
<dbReference type="AlphaFoldDB" id="A0AAN9IPX9"/>
<dbReference type="SMART" id="SM00380">
    <property type="entry name" value="AP2"/>
    <property type="match status" value="1"/>
</dbReference>
<proteinExistence type="inferred from homology"/>
<evidence type="ECO:0000313" key="10">
    <source>
        <dbReference type="Proteomes" id="UP001359559"/>
    </source>
</evidence>
<dbReference type="CDD" id="cd00018">
    <property type="entry name" value="AP2"/>
    <property type="match status" value="1"/>
</dbReference>
<organism evidence="9 10">
    <name type="scientific">Clitoria ternatea</name>
    <name type="common">Butterfly pea</name>
    <dbReference type="NCBI Taxonomy" id="43366"/>
    <lineage>
        <taxon>Eukaryota</taxon>
        <taxon>Viridiplantae</taxon>
        <taxon>Streptophyta</taxon>
        <taxon>Embryophyta</taxon>
        <taxon>Tracheophyta</taxon>
        <taxon>Spermatophyta</taxon>
        <taxon>Magnoliopsida</taxon>
        <taxon>eudicotyledons</taxon>
        <taxon>Gunneridae</taxon>
        <taxon>Pentapetalae</taxon>
        <taxon>rosids</taxon>
        <taxon>fabids</taxon>
        <taxon>Fabales</taxon>
        <taxon>Fabaceae</taxon>
        <taxon>Papilionoideae</taxon>
        <taxon>50 kb inversion clade</taxon>
        <taxon>NPAAA clade</taxon>
        <taxon>indigoferoid/millettioid clade</taxon>
        <taxon>Phaseoleae</taxon>
        <taxon>Clitoria</taxon>
    </lineage>
</organism>
<dbReference type="PROSITE" id="PS51032">
    <property type="entry name" value="AP2_ERF"/>
    <property type="match status" value="1"/>
</dbReference>
<dbReference type="PANTHER" id="PTHR31190:SF314">
    <property type="entry name" value="ETHYLENE-RESPONSIVE TRANSCRIPTION FACTOR ERF094"/>
    <property type="match status" value="1"/>
</dbReference>
<dbReference type="GO" id="GO:0003677">
    <property type="term" value="F:DNA binding"/>
    <property type="evidence" value="ECO:0007669"/>
    <property type="project" value="UniProtKB-KW"/>
</dbReference>
<evidence type="ECO:0000256" key="4">
    <source>
        <dbReference type="ARBA" id="ARBA00023163"/>
    </source>
</evidence>
<accession>A0AAN9IPX9</accession>
<feature type="region of interest" description="Disordered" evidence="7">
    <location>
        <begin position="202"/>
        <end position="227"/>
    </location>
</feature>
<evidence type="ECO:0000313" key="9">
    <source>
        <dbReference type="EMBL" id="KAK7284112.1"/>
    </source>
</evidence>
<comment type="subcellular location">
    <subcellularLocation>
        <location evidence="1">Nucleus</location>
    </subcellularLocation>
</comment>
<dbReference type="FunFam" id="3.30.730.10:FF:000001">
    <property type="entry name" value="Ethylene-responsive transcription factor 2"/>
    <property type="match status" value="1"/>
</dbReference>
<dbReference type="EMBL" id="JAYKXN010000005">
    <property type="protein sequence ID" value="KAK7284112.1"/>
    <property type="molecule type" value="Genomic_DNA"/>
</dbReference>
<evidence type="ECO:0000256" key="1">
    <source>
        <dbReference type="ARBA" id="ARBA00004123"/>
    </source>
</evidence>
<keyword evidence="3" id="KW-0238">DNA-binding</keyword>
<dbReference type="GO" id="GO:0009873">
    <property type="term" value="P:ethylene-activated signaling pathway"/>
    <property type="evidence" value="ECO:0007669"/>
    <property type="project" value="InterPro"/>
</dbReference>
<name>A0AAN9IPX9_CLITE</name>